<feature type="transmembrane region" description="Helical" evidence="2">
    <location>
        <begin position="83"/>
        <end position="104"/>
    </location>
</feature>
<comment type="caution">
    <text evidence="3">The sequence shown here is derived from an EMBL/GenBank/DDBJ whole genome shotgun (WGS) entry which is preliminary data.</text>
</comment>
<organism evidence="3 4">
    <name type="scientific">Armillaria borealis</name>
    <dbReference type="NCBI Taxonomy" id="47425"/>
    <lineage>
        <taxon>Eukaryota</taxon>
        <taxon>Fungi</taxon>
        <taxon>Dikarya</taxon>
        <taxon>Basidiomycota</taxon>
        <taxon>Agaricomycotina</taxon>
        <taxon>Agaricomycetes</taxon>
        <taxon>Agaricomycetidae</taxon>
        <taxon>Agaricales</taxon>
        <taxon>Marasmiineae</taxon>
        <taxon>Physalacriaceae</taxon>
        <taxon>Armillaria</taxon>
    </lineage>
</organism>
<name>A0AA39MUK5_9AGAR</name>
<feature type="region of interest" description="Disordered" evidence="1">
    <location>
        <begin position="225"/>
        <end position="247"/>
    </location>
</feature>
<protein>
    <submittedName>
        <fullName evidence="3">Uncharacterized protein</fullName>
    </submittedName>
</protein>
<dbReference type="Proteomes" id="UP001175226">
    <property type="component" value="Unassembled WGS sequence"/>
</dbReference>
<sequence length="247" mass="27383">MNYTPPSNLTDDSWYLHQQFFHAELEQGNHSLLISFPSLSGRERFWLDYILYGPITSTNITHFPRASAIPTSPTSTDESSLDVGGIVDGCIGGAVLIIIIFAILRYRKARARKSGSTPIRIPSNYRPEYYEGIQNQSESTIESSLSAQITITGSYISDVPTAAAVRQREADAYNQMTVQPRRSPSATSSSERRPLVAYDPSRVANEAIPPEMSVLQREIESLRAENEELRSFGAADPPPYTEGPVRP</sequence>
<accession>A0AA39MUK5</accession>
<evidence type="ECO:0000256" key="2">
    <source>
        <dbReference type="SAM" id="Phobius"/>
    </source>
</evidence>
<reference evidence="3" key="1">
    <citation type="submission" date="2023-06" db="EMBL/GenBank/DDBJ databases">
        <authorList>
            <consortium name="Lawrence Berkeley National Laboratory"/>
            <person name="Ahrendt S."/>
            <person name="Sahu N."/>
            <person name="Indic B."/>
            <person name="Wong-Bajracharya J."/>
            <person name="Merenyi Z."/>
            <person name="Ke H.-M."/>
            <person name="Monk M."/>
            <person name="Kocsube S."/>
            <person name="Drula E."/>
            <person name="Lipzen A."/>
            <person name="Balint B."/>
            <person name="Henrissat B."/>
            <person name="Andreopoulos B."/>
            <person name="Martin F.M."/>
            <person name="Harder C.B."/>
            <person name="Rigling D."/>
            <person name="Ford K.L."/>
            <person name="Foster G.D."/>
            <person name="Pangilinan J."/>
            <person name="Papanicolaou A."/>
            <person name="Barry K."/>
            <person name="LaButti K."/>
            <person name="Viragh M."/>
            <person name="Koriabine M."/>
            <person name="Yan M."/>
            <person name="Riley R."/>
            <person name="Champramary S."/>
            <person name="Plett K.L."/>
            <person name="Tsai I.J."/>
            <person name="Slot J."/>
            <person name="Sipos G."/>
            <person name="Plett J."/>
            <person name="Nagy L.G."/>
            <person name="Grigoriev I.V."/>
        </authorList>
    </citation>
    <scope>NUCLEOTIDE SEQUENCE</scope>
    <source>
        <strain evidence="3">FPL87.14</strain>
    </source>
</reference>
<feature type="compositionally biased region" description="Pro residues" evidence="1">
    <location>
        <begin position="236"/>
        <end position="247"/>
    </location>
</feature>
<proteinExistence type="predicted"/>
<dbReference type="EMBL" id="JAUEPT010000014">
    <property type="protein sequence ID" value="KAK0446375.1"/>
    <property type="molecule type" value="Genomic_DNA"/>
</dbReference>
<evidence type="ECO:0000313" key="4">
    <source>
        <dbReference type="Proteomes" id="UP001175226"/>
    </source>
</evidence>
<feature type="compositionally biased region" description="Polar residues" evidence="1">
    <location>
        <begin position="174"/>
        <end position="189"/>
    </location>
</feature>
<evidence type="ECO:0000313" key="3">
    <source>
        <dbReference type="EMBL" id="KAK0446375.1"/>
    </source>
</evidence>
<gene>
    <name evidence="3" type="ORF">EV421DRAFT_1794246</name>
</gene>
<keyword evidence="2" id="KW-1133">Transmembrane helix</keyword>
<dbReference type="AlphaFoldDB" id="A0AA39MUK5"/>
<keyword evidence="2" id="KW-0472">Membrane</keyword>
<feature type="region of interest" description="Disordered" evidence="1">
    <location>
        <begin position="172"/>
        <end position="211"/>
    </location>
</feature>
<keyword evidence="2" id="KW-0812">Transmembrane</keyword>
<keyword evidence="4" id="KW-1185">Reference proteome</keyword>
<evidence type="ECO:0000256" key="1">
    <source>
        <dbReference type="SAM" id="MobiDB-lite"/>
    </source>
</evidence>